<gene>
    <name evidence="1" type="ORF">OHAE_1381</name>
</gene>
<reference evidence="2" key="1">
    <citation type="submission" date="2017-12" db="EMBL/GenBank/DDBJ databases">
        <authorList>
            <person name="Diaz M."/>
        </authorList>
    </citation>
    <scope>NUCLEOTIDE SEQUENCE [LARGE SCALE GENOMIC DNA]</scope>
    <source>
        <strain evidence="2">FI11154</strain>
    </source>
</reference>
<evidence type="ECO:0000313" key="2">
    <source>
        <dbReference type="Proteomes" id="UP000246073"/>
    </source>
</evidence>
<organism evidence="1 2">
    <name type="scientific">Ochrobactrum soli</name>
    <dbReference type="NCBI Taxonomy" id="2448455"/>
    <lineage>
        <taxon>Bacteria</taxon>
        <taxon>Pseudomonadati</taxon>
        <taxon>Pseudomonadota</taxon>
        <taxon>Alphaproteobacteria</taxon>
        <taxon>Hyphomicrobiales</taxon>
        <taxon>Brucellaceae</taxon>
        <taxon>Brucella/Ochrobactrum group</taxon>
        <taxon>Ochrobactrum</taxon>
    </lineage>
</organism>
<proteinExistence type="predicted"/>
<name>A0A2P9HN55_9HYPH</name>
<evidence type="ECO:0000313" key="1">
    <source>
        <dbReference type="EMBL" id="SPL65514.1"/>
    </source>
</evidence>
<dbReference type="AlphaFoldDB" id="A0A2P9HN55"/>
<dbReference type="Proteomes" id="UP000246073">
    <property type="component" value="Unassembled WGS sequence"/>
</dbReference>
<sequence length="40" mass="4210">MWLGAANAAGAEIKESAIAAAKIFLIISILNVFSNSNIYL</sequence>
<protein>
    <submittedName>
        <fullName evidence="1">Uncharacterized protein</fullName>
    </submittedName>
</protein>
<dbReference type="EMBL" id="OOFM01000005">
    <property type="protein sequence ID" value="SPL65514.1"/>
    <property type="molecule type" value="Genomic_DNA"/>
</dbReference>
<accession>A0A2P9HN55</accession>